<dbReference type="AlphaFoldDB" id="A0ABD4TU28"/>
<dbReference type="InterPro" id="IPR036597">
    <property type="entry name" value="Fido-like_dom_sf"/>
</dbReference>
<dbReference type="PROSITE" id="PS51459">
    <property type="entry name" value="FIDO"/>
    <property type="match status" value="1"/>
</dbReference>
<dbReference type="SUPFAM" id="SSF140931">
    <property type="entry name" value="Fic-like"/>
    <property type="match status" value="1"/>
</dbReference>
<reference evidence="4 5" key="1">
    <citation type="submission" date="2021-04" db="EMBL/GenBank/DDBJ databases">
        <title>Corynebacterium genitalium sp. nov. and Corynebacterium genitalium sp. nov., two new species of the genus Corynebacterium.</title>
        <authorList>
            <person name="Jaen-Luchoro D."/>
            <person name="Pinyeiro-Iglesias B."/>
            <person name="Al-Shaer S."/>
            <person name="Karlsson R."/>
            <person name="Gonzales-Siles L."/>
            <person name="Cardew S."/>
            <person name="Jensie-Markopolous S."/>
            <person name="Ohlen M."/>
            <person name="Inganas E."/>
            <person name="Moore E.R.B."/>
        </authorList>
    </citation>
    <scope>NUCLEOTIDE SEQUENCE [LARGE SCALE GENOMIC DNA]</scope>
    <source>
        <strain evidence="4 5">CCUG 55013</strain>
    </source>
</reference>
<evidence type="ECO:0000259" key="3">
    <source>
        <dbReference type="PROSITE" id="PS51459"/>
    </source>
</evidence>
<organism evidence="4 5">
    <name type="scientific">Corynebacterium pseudogenitalium</name>
    <dbReference type="NCBI Taxonomy" id="38303"/>
    <lineage>
        <taxon>Bacteria</taxon>
        <taxon>Bacillati</taxon>
        <taxon>Actinomycetota</taxon>
        <taxon>Actinomycetes</taxon>
        <taxon>Mycobacteriales</taxon>
        <taxon>Corynebacteriaceae</taxon>
        <taxon>Corynebacterium</taxon>
    </lineage>
</organism>
<dbReference type="InterPro" id="IPR040198">
    <property type="entry name" value="Fido_containing"/>
</dbReference>
<feature type="domain" description="Fido" evidence="3">
    <location>
        <begin position="133"/>
        <end position="281"/>
    </location>
</feature>
<evidence type="ECO:0000313" key="5">
    <source>
        <dbReference type="Proteomes" id="UP001205080"/>
    </source>
</evidence>
<protein>
    <submittedName>
        <fullName evidence="4">Fic family protein</fullName>
    </submittedName>
</protein>
<dbReference type="PANTHER" id="PTHR13504">
    <property type="entry name" value="FIDO DOMAIN-CONTAINING PROTEIN DDB_G0283145"/>
    <property type="match status" value="1"/>
</dbReference>
<name>A0ABD4TU28_9CORY</name>
<keyword evidence="2" id="KW-0067">ATP-binding</keyword>
<dbReference type="Pfam" id="PF02661">
    <property type="entry name" value="Fic"/>
    <property type="match status" value="1"/>
</dbReference>
<gene>
    <name evidence="4" type="ORF">KBX22_05875</name>
</gene>
<comment type="caution">
    <text evidence="4">The sequence shown here is derived from an EMBL/GenBank/DDBJ whole genome shotgun (WGS) entry which is preliminary data.</text>
</comment>
<accession>A0ABD4TU28</accession>
<feature type="active site" evidence="1">
    <location>
        <position position="218"/>
    </location>
</feature>
<dbReference type="InterPro" id="IPR003812">
    <property type="entry name" value="Fido"/>
</dbReference>
<feature type="binding site" evidence="2">
    <location>
        <begin position="222"/>
        <end position="229"/>
    </location>
    <ligand>
        <name>ATP</name>
        <dbReference type="ChEBI" id="CHEBI:30616"/>
    </ligand>
</feature>
<dbReference type="Gene3D" id="1.10.3290.10">
    <property type="entry name" value="Fido-like domain"/>
    <property type="match status" value="1"/>
</dbReference>
<keyword evidence="2" id="KW-0547">Nucleotide-binding</keyword>
<dbReference type="EMBL" id="JAGPYW010000005">
    <property type="protein sequence ID" value="MCQ4614261.1"/>
    <property type="molecule type" value="Genomic_DNA"/>
</dbReference>
<proteinExistence type="predicted"/>
<evidence type="ECO:0000256" key="1">
    <source>
        <dbReference type="PIRSR" id="PIRSR640198-1"/>
    </source>
</evidence>
<evidence type="ECO:0000256" key="2">
    <source>
        <dbReference type="PIRSR" id="PIRSR640198-2"/>
    </source>
</evidence>
<dbReference type="Proteomes" id="UP001205080">
    <property type="component" value="Unassembled WGS sequence"/>
</dbReference>
<sequence length="389" mass="42725">MVWPSVTYETLPWQAATENISRRAQLRTPRKYESAIVPRIADEELQLRPETLAAADRATIAVTRFDATHATDLIPFIPLLLRGEAVASSRIEQLTSSSRKIFEAELSGSGSANAKLIVANVRQMQRVIAVDTATTETLLAMHSVLLQDAAPRIAGRLREQPVWIGGPDNHHPGGALFVPPHHDHVPELLADLERFMSRRDIPALAQAAITHAQLETIHPFADGNGRTGRALVHVLLKTHGISVNGSVPISAGLLSHIDDYFAALDAYRQGDADQIVNLFAASALEAVEYGTWIADELNTLLDEWKQQLAARSDALVWRVLPLLLQRPVITTRIVVEELGATQTSAGNALEALAQVGIVTGAQLDRRTRAWRAPDVLDLLDEFAERRRRT</sequence>
<dbReference type="PANTHER" id="PTHR13504:SF38">
    <property type="entry name" value="FIDO DOMAIN-CONTAINING PROTEIN"/>
    <property type="match status" value="1"/>
</dbReference>
<evidence type="ECO:0000313" key="4">
    <source>
        <dbReference type="EMBL" id="MCQ4614261.1"/>
    </source>
</evidence>